<gene>
    <name evidence="2" type="ORF">TSAR_000531</name>
</gene>
<organism evidence="2 3">
    <name type="scientific">Trichomalopsis sarcophagae</name>
    <dbReference type="NCBI Taxonomy" id="543379"/>
    <lineage>
        <taxon>Eukaryota</taxon>
        <taxon>Metazoa</taxon>
        <taxon>Ecdysozoa</taxon>
        <taxon>Arthropoda</taxon>
        <taxon>Hexapoda</taxon>
        <taxon>Insecta</taxon>
        <taxon>Pterygota</taxon>
        <taxon>Neoptera</taxon>
        <taxon>Endopterygota</taxon>
        <taxon>Hymenoptera</taxon>
        <taxon>Apocrita</taxon>
        <taxon>Proctotrupomorpha</taxon>
        <taxon>Chalcidoidea</taxon>
        <taxon>Pteromalidae</taxon>
        <taxon>Pteromalinae</taxon>
        <taxon>Trichomalopsis</taxon>
    </lineage>
</organism>
<feature type="region of interest" description="Disordered" evidence="1">
    <location>
        <begin position="88"/>
        <end position="108"/>
    </location>
</feature>
<comment type="caution">
    <text evidence="2">The sequence shown here is derived from an EMBL/GenBank/DDBJ whole genome shotgun (WGS) entry which is preliminary data.</text>
</comment>
<evidence type="ECO:0000256" key="1">
    <source>
        <dbReference type="SAM" id="MobiDB-lite"/>
    </source>
</evidence>
<dbReference type="EMBL" id="NNAY01000135">
    <property type="protein sequence ID" value="OXU30651.1"/>
    <property type="molecule type" value="Genomic_DNA"/>
</dbReference>
<dbReference type="AlphaFoldDB" id="A0A232FIS7"/>
<dbReference type="Proteomes" id="UP000215335">
    <property type="component" value="Unassembled WGS sequence"/>
</dbReference>
<keyword evidence="3" id="KW-1185">Reference proteome</keyword>
<name>A0A232FIS7_9HYME</name>
<sequence length="108" mass="12586">MDGQREKSSNTDTTSKIQLKERLTSLFEPGSSHHPVPMIQIERQRHHPHQPPAPEEVRAQKKQPFVVPKQPITNLQLVREIRQMCRSGRFSEKNRKRPVYAPMPRVMG</sequence>
<evidence type="ECO:0000313" key="2">
    <source>
        <dbReference type="EMBL" id="OXU30651.1"/>
    </source>
</evidence>
<protein>
    <submittedName>
        <fullName evidence="2">Uncharacterized protein</fullName>
    </submittedName>
</protein>
<evidence type="ECO:0000313" key="3">
    <source>
        <dbReference type="Proteomes" id="UP000215335"/>
    </source>
</evidence>
<reference evidence="2 3" key="1">
    <citation type="journal article" date="2017" name="Curr. Biol.">
        <title>The Evolution of Venom by Co-option of Single-Copy Genes.</title>
        <authorList>
            <person name="Martinson E.O."/>
            <person name="Mrinalini"/>
            <person name="Kelkar Y.D."/>
            <person name="Chang C.H."/>
            <person name="Werren J.H."/>
        </authorList>
    </citation>
    <scope>NUCLEOTIDE SEQUENCE [LARGE SCALE GENOMIC DNA]</scope>
    <source>
        <strain evidence="2 3">Alberta</strain>
        <tissue evidence="2">Whole body</tissue>
    </source>
</reference>
<feature type="region of interest" description="Disordered" evidence="1">
    <location>
        <begin position="44"/>
        <end position="70"/>
    </location>
</feature>
<proteinExistence type="predicted"/>
<accession>A0A232FIS7</accession>